<comment type="caution">
    <text evidence="3">The sequence shown here is derived from an EMBL/GenBank/DDBJ whole genome shotgun (WGS) entry which is preliminary data.</text>
</comment>
<evidence type="ECO:0000313" key="3">
    <source>
        <dbReference type="EMBL" id="CAG9333459.1"/>
    </source>
</evidence>
<reference evidence="3" key="1">
    <citation type="submission" date="2021-09" db="EMBL/GenBank/DDBJ databases">
        <authorList>
            <consortium name="AG Swart"/>
            <person name="Singh M."/>
            <person name="Singh A."/>
            <person name="Seah K."/>
            <person name="Emmerich C."/>
        </authorList>
    </citation>
    <scope>NUCLEOTIDE SEQUENCE</scope>
    <source>
        <strain evidence="3">ATCC30299</strain>
    </source>
</reference>
<evidence type="ECO:0000256" key="1">
    <source>
        <dbReference type="SAM" id="Coils"/>
    </source>
</evidence>
<evidence type="ECO:0000313" key="4">
    <source>
        <dbReference type="Proteomes" id="UP001162131"/>
    </source>
</evidence>
<keyword evidence="4" id="KW-1185">Reference proteome</keyword>
<protein>
    <submittedName>
        <fullName evidence="3">Uncharacterized protein</fullName>
    </submittedName>
</protein>
<dbReference type="Proteomes" id="UP001162131">
    <property type="component" value="Unassembled WGS sequence"/>
</dbReference>
<proteinExistence type="predicted"/>
<dbReference type="AlphaFoldDB" id="A0AAU9K6B1"/>
<gene>
    <name evidence="3" type="ORF">BSTOLATCC_MIC58271</name>
</gene>
<feature type="coiled-coil region" evidence="1">
    <location>
        <begin position="92"/>
        <end position="164"/>
    </location>
</feature>
<dbReference type="EMBL" id="CAJZBQ010000056">
    <property type="protein sequence ID" value="CAG9333459.1"/>
    <property type="molecule type" value="Genomic_DNA"/>
</dbReference>
<evidence type="ECO:0000256" key="2">
    <source>
        <dbReference type="SAM" id="MobiDB-lite"/>
    </source>
</evidence>
<keyword evidence="1" id="KW-0175">Coiled coil</keyword>
<accession>A0AAU9K6B1</accession>
<name>A0AAU9K6B1_9CILI</name>
<organism evidence="3 4">
    <name type="scientific">Blepharisma stoltei</name>
    <dbReference type="NCBI Taxonomy" id="1481888"/>
    <lineage>
        <taxon>Eukaryota</taxon>
        <taxon>Sar</taxon>
        <taxon>Alveolata</taxon>
        <taxon>Ciliophora</taxon>
        <taxon>Postciliodesmatophora</taxon>
        <taxon>Heterotrichea</taxon>
        <taxon>Heterotrichida</taxon>
        <taxon>Blepharismidae</taxon>
        <taxon>Blepharisma</taxon>
    </lineage>
</organism>
<feature type="region of interest" description="Disordered" evidence="2">
    <location>
        <begin position="1"/>
        <end position="24"/>
    </location>
</feature>
<sequence length="217" mass="24721">MRNAIKLPTPISPSSSFIPPKLDDGDSTPRLYDLDFCPTISQFNDSQACYVFSPLSRSIKLENLGQTDRKMLSELNGSQKSTFSETQINSSLKLGIKEKAKYEKKIEDLENEIKALKRMKVLLREKDRIVGNIESQLDIVKAENQNLKREVKNLRLENLALTNKFQSKSEEETKKTSEDPVVRVSNALNTFKSDLTDFILLSQRKRSKTEAPKPARL</sequence>